<keyword evidence="2" id="KW-1185">Reference proteome</keyword>
<dbReference type="STRING" id="463014.BAU07_18870"/>
<reference evidence="1 2" key="1">
    <citation type="submission" date="2016-06" db="EMBL/GenBank/DDBJ databases">
        <title>Complete genome sequences of Bordetella bronchialis and Bordetella flabilis.</title>
        <authorList>
            <person name="LiPuma J.J."/>
            <person name="Spilker T."/>
        </authorList>
    </citation>
    <scope>NUCLEOTIDE SEQUENCE [LARGE SCALE GENOMIC DNA]</scope>
    <source>
        <strain evidence="1 2">AU10664</strain>
    </source>
</reference>
<dbReference type="Proteomes" id="UP000091926">
    <property type="component" value="Chromosome"/>
</dbReference>
<organism evidence="1 2">
    <name type="scientific">Bordetella flabilis</name>
    <dbReference type="NCBI Taxonomy" id="463014"/>
    <lineage>
        <taxon>Bacteria</taxon>
        <taxon>Pseudomonadati</taxon>
        <taxon>Pseudomonadota</taxon>
        <taxon>Betaproteobacteria</taxon>
        <taxon>Burkholderiales</taxon>
        <taxon>Alcaligenaceae</taxon>
        <taxon>Bordetella</taxon>
    </lineage>
</organism>
<dbReference type="KEGG" id="bfz:BAU07_18870"/>
<protein>
    <submittedName>
        <fullName evidence="1">Uncharacterized protein</fullName>
    </submittedName>
</protein>
<dbReference type="OrthoDB" id="8667003at2"/>
<sequence>MAIQQINVGTAPNDGTGDPIRTAFVKANANFQDLDGRVAAAIPTSQRGAVNGVAPLGADAKVPAVNLPSYVDDVVEVQNNAALPQPGESGKIYVVLNDSSGLNNVQYRWSGSAYVEIVASPGTTDNVPEGVTNKYFTEARVLSVVSNRLRVYTYAGRPTTDVGPIYIVGLGPCEFNTTFNGYLPLVRYADCYVEGGGAANSVRLSRFRGSRLTVLDKHLPIPGSGVEIVPTGIVQGSVNYLYAYDNSGSLGLEYSTTPGAVYAATGDVVKPGDPSRLLVGFFTMESNQIIDSLSARCIGSFFNRRPKTVTSSVPSAATASTTPVFATGRRIMCWAGETLDMKVSGAGTTSQALQAGYYALAIGTTNIVSYPGIVQPSTANQFSTASMDFGFTNTGDAALSAGVTVWVASGSVGCQYQLNFSATTRL</sequence>
<name>A0A193GH43_9BORD</name>
<gene>
    <name evidence="1" type="ORF">BAU07_18870</name>
</gene>
<dbReference type="AlphaFoldDB" id="A0A193GH43"/>
<dbReference type="EMBL" id="CP016172">
    <property type="protein sequence ID" value="ANN78908.1"/>
    <property type="molecule type" value="Genomic_DNA"/>
</dbReference>
<proteinExistence type="predicted"/>
<evidence type="ECO:0000313" key="2">
    <source>
        <dbReference type="Proteomes" id="UP000091926"/>
    </source>
</evidence>
<accession>A0A193GH43</accession>
<evidence type="ECO:0000313" key="1">
    <source>
        <dbReference type="EMBL" id="ANN78908.1"/>
    </source>
</evidence>
<dbReference type="RefSeq" id="WP_066660860.1">
    <property type="nucleotide sequence ID" value="NZ_CBCSCL010000012.1"/>
</dbReference>